<dbReference type="Gene3D" id="1.10.8.100">
    <property type="entry name" value="Ribosomal RNA adenine dimethylase-like, domain 2"/>
    <property type="match status" value="1"/>
</dbReference>
<accession>A0A095ES46</accession>
<dbReference type="PANTHER" id="PTHR11727">
    <property type="entry name" value="DIMETHYLADENOSINE TRANSFERASE"/>
    <property type="match status" value="1"/>
</dbReference>
<keyword evidence="5" id="KW-0694">RNA-binding</keyword>
<comment type="similarity">
    <text evidence="7">Belongs to the class I-like SAM-binding methyltransferase superfamily. rRNA adenine N(6)-methyltransferase family.</text>
</comment>
<dbReference type="InterPro" id="IPR023165">
    <property type="entry name" value="rRNA_Ade_diMease-like_C"/>
</dbReference>
<dbReference type="EC" id="2.1.1.-" evidence="7"/>
<dbReference type="Pfam" id="PF00398">
    <property type="entry name" value="RrnaAD"/>
    <property type="match status" value="1"/>
</dbReference>
<dbReference type="OMA" id="IWEWGRV"/>
<dbReference type="VEuPathDB" id="FungiDB:CNBG_5441"/>
<feature type="region of interest" description="Disordered" evidence="8">
    <location>
        <begin position="88"/>
        <end position="109"/>
    </location>
</feature>
<keyword evidence="2 7" id="KW-0489">Methyltransferase</keyword>
<keyword evidence="4 7" id="KW-0949">S-adenosyl-L-methionine</keyword>
<reference evidence="9 10" key="2">
    <citation type="journal article" date="2018" name="Proc. Natl. Acad. Sci.">
        <title>RNAi is a critical determinant of centromere evolution in closely related fungi.</title>
        <authorList>
            <person name="Yadav V."/>
            <person name="Sun S."/>
            <person name="Billmyre R.B."/>
            <person name="Thimmappa B.C."/>
            <person name="Shea T."/>
            <person name="Lintner R."/>
            <person name="Bakkeren G."/>
            <person name="Cuomo C.A."/>
            <person name="Heitman J."/>
            <person name="Sanyal K."/>
        </authorList>
    </citation>
    <scope>NUCLEOTIDE SEQUENCE [LARGE SCALE GENOMIC DNA]</scope>
    <source>
        <strain evidence="9 10">R265</strain>
    </source>
</reference>
<evidence type="ECO:0000256" key="3">
    <source>
        <dbReference type="ARBA" id="ARBA00022679"/>
    </source>
</evidence>
<dbReference type="Proteomes" id="UP000029445">
    <property type="component" value="Chromosome 3"/>
</dbReference>
<dbReference type="HOGENOM" id="CLU_036119_0_0_1"/>
<dbReference type="OrthoDB" id="16079at2759"/>
<comment type="subcellular location">
    <subcellularLocation>
        <location evidence="1">Mitochondrion</location>
    </subcellularLocation>
</comment>
<comment type="function">
    <text evidence="6">Mitochondrial transcription factor that confers selective promoter recognition on the core subunit of the yeast mitochondrial RNA polymerase. Interacts with DNA in a non-specific manner.</text>
</comment>
<evidence type="ECO:0000256" key="2">
    <source>
        <dbReference type="ARBA" id="ARBA00022603"/>
    </source>
</evidence>
<organism evidence="9 10">
    <name type="scientific">Cryptococcus deuterogattii (strain R265)</name>
    <name type="common">Cryptococcus gattii VGII (strain R265)</name>
    <dbReference type="NCBI Taxonomy" id="294750"/>
    <lineage>
        <taxon>Eukaryota</taxon>
        <taxon>Fungi</taxon>
        <taxon>Dikarya</taxon>
        <taxon>Basidiomycota</taxon>
        <taxon>Agaricomycotina</taxon>
        <taxon>Tremellomycetes</taxon>
        <taxon>Tremellales</taxon>
        <taxon>Cryptococcaceae</taxon>
        <taxon>Cryptococcus</taxon>
        <taxon>Cryptococcus gattii species complex</taxon>
    </lineage>
</organism>
<evidence type="ECO:0000256" key="4">
    <source>
        <dbReference type="ARBA" id="ARBA00022691"/>
    </source>
</evidence>
<dbReference type="InterPro" id="IPR029063">
    <property type="entry name" value="SAM-dependent_MTases_sf"/>
</dbReference>
<dbReference type="GO" id="GO:0003723">
    <property type="term" value="F:RNA binding"/>
    <property type="evidence" value="ECO:0007669"/>
    <property type="project" value="UniProtKB-KW"/>
</dbReference>
<dbReference type="AlphaFoldDB" id="A0A095ES46"/>
<dbReference type="GeneID" id="88181586"/>
<evidence type="ECO:0000256" key="5">
    <source>
        <dbReference type="ARBA" id="ARBA00022884"/>
    </source>
</evidence>
<reference evidence="9 10" key="1">
    <citation type="journal article" date="2011" name="MBio">
        <title>Genome variation in Cryptococcus gattii, an emerging pathogen of immunocompetent hosts.</title>
        <authorList>
            <person name="D'Souza C.A."/>
            <person name="Kronstad J.W."/>
            <person name="Taylor G."/>
            <person name="Warren R."/>
            <person name="Yuen M."/>
            <person name="Hu G."/>
            <person name="Jung W.H."/>
            <person name="Sham A."/>
            <person name="Kidd S.E."/>
            <person name="Tangen K."/>
            <person name="Lee N."/>
            <person name="Zeilmaker T."/>
            <person name="Sawkins J."/>
            <person name="McVicker G."/>
            <person name="Shah S."/>
            <person name="Gnerre S."/>
            <person name="Griggs A."/>
            <person name="Zeng Q."/>
            <person name="Bartlett K."/>
            <person name="Li W."/>
            <person name="Wang X."/>
            <person name="Heitman J."/>
            <person name="Stajich J.E."/>
            <person name="Fraser J.A."/>
            <person name="Meyer W."/>
            <person name="Carter D."/>
            <person name="Schein J."/>
            <person name="Krzywinski M."/>
            <person name="Kwon-Chung K.J."/>
            <person name="Varma A."/>
            <person name="Wang J."/>
            <person name="Brunham R."/>
            <person name="Fyfe M."/>
            <person name="Ouellette B.F."/>
            <person name="Siddiqui A."/>
            <person name="Marra M."/>
            <person name="Jones S."/>
            <person name="Holt R."/>
            <person name="Birren B.W."/>
            <person name="Galagan J.E."/>
            <person name="Cuomo C.A."/>
        </authorList>
    </citation>
    <scope>NUCLEOTIDE SEQUENCE [LARGE SCALE GENOMIC DNA]</scope>
    <source>
        <strain evidence="9 10">R265</strain>
    </source>
</reference>
<dbReference type="InterPro" id="IPR001737">
    <property type="entry name" value="KsgA/Erm"/>
</dbReference>
<dbReference type="FunFam" id="3.40.50.150:FF:000455">
    <property type="entry name" value="rRNA adenine N(6)-methyltransferase"/>
    <property type="match status" value="1"/>
</dbReference>
<feature type="compositionally biased region" description="Basic and acidic residues" evidence="8">
    <location>
        <begin position="88"/>
        <end position="105"/>
    </location>
</feature>
<dbReference type="SUPFAM" id="SSF53335">
    <property type="entry name" value="S-adenosyl-L-methionine-dependent methyltransferases"/>
    <property type="match status" value="1"/>
</dbReference>
<gene>
    <name evidence="9" type="ORF">CNBG_5441</name>
</gene>
<evidence type="ECO:0000313" key="9">
    <source>
        <dbReference type="EMBL" id="KGB79603.1"/>
    </source>
</evidence>
<sequence>MPRLPPLPPTPKFATYFPARLLPLSPNPVLIRKAPGRVLLANPSLGDDFVRALGIRDGEVIVEGYAGVGGLTRSLVTGGDAVREGKEWEEEKRLESIRPGEKGKGTELPAWMGDLPAMNNYKSRSPALRIPKLVVSTEGSLGLIQKGLDYNENPHEASLNDVKGRHPGSSIANYIAKETPIVPSPHKDNLLLSHSTVYLWQAVPSILEHPTVNAALPVYDPSAAPGSQKKRPWSAPPPPITLVAQMPNSSLGEQLVSQWIGSAAGEEHKRSWIWEYGRVRIALLCGKSLYDRLMAQPGDKINCKLSIFASAFFHITPLPPYHHVSNIDKHSKQVTESAKAPKPPKVKKSTVPAKGMPDPDILPEDILLPPPGTKTKTYHSDFYPGSYASGESLGRPLLLGVLLTPRLHSPIPAAQKDAWDYVIRRLFVRDTMTLEDSISNLAVGAESLLPAIEAEEGRGVPVSRKRVIRYLDLEEWARVVDVFDNWAFRPENLILDTMIGEDAIRSIGND</sequence>
<dbReference type="KEGG" id="cdeu:CNBG_5441"/>
<keyword evidence="7" id="KW-0698">rRNA processing</keyword>
<dbReference type="RefSeq" id="XP_062885266.1">
    <property type="nucleotide sequence ID" value="XM_063029311.1"/>
</dbReference>
<protein>
    <recommendedName>
        <fullName evidence="7">rRNA adenine N(6)-methyltransferase</fullName>
        <ecNumber evidence="7">2.1.1.-</ecNumber>
    </recommendedName>
</protein>
<keyword evidence="10" id="KW-1185">Reference proteome</keyword>
<evidence type="ECO:0000256" key="8">
    <source>
        <dbReference type="SAM" id="MobiDB-lite"/>
    </source>
</evidence>
<proteinExistence type="inferred from homology"/>
<keyword evidence="3 7" id="KW-0808">Transferase</keyword>
<evidence type="ECO:0000313" key="10">
    <source>
        <dbReference type="Proteomes" id="UP000029445"/>
    </source>
</evidence>
<dbReference type="GO" id="GO:0005759">
    <property type="term" value="C:mitochondrial matrix"/>
    <property type="evidence" value="ECO:0007669"/>
    <property type="project" value="TreeGrafter"/>
</dbReference>
<dbReference type="GO" id="GO:0000179">
    <property type="term" value="F:rRNA (adenine-N6,N6-)-dimethyltransferase activity"/>
    <property type="evidence" value="ECO:0007669"/>
    <property type="project" value="TreeGrafter"/>
</dbReference>
<name>A0A095ES46_CRYD2</name>
<evidence type="ECO:0000256" key="6">
    <source>
        <dbReference type="ARBA" id="ARBA00024915"/>
    </source>
</evidence>
<dbReference type="GO" id="GO:0006391">
    <property type="term" value="P:transcription initiation at mitochondrial promoter"/>
    <property type="evidence" value="ECO:0007669"/>
    <property type="project" value="TreeGrafter"/>
</dbReference>
<dbReference type="GO" id="GO:0034246">
    <property type="term" value="F:mitochondrial transcription factor activity"/>
    <property type="evidence" value="ECO:0007669"/>
    <property type="project" value="TreeGrafter"/>
</dbReference>
<dbReference type="PANTHER" id="PTHR11727:SF17">
    <property type="entry name" value="DIMETHYLADENOSINE TRANSFERASE 1, MITOCHONDRIAL"/>
    <property type="match status" value="1"/>
</dbReference>
<evidence type="ECO:0000256" key="7">
    <source>
        <dbReference type="RuleBase" id="RU362106"/>
    </source>
</evidence>
<dbReference type="EMBL" id="CP025761">
    <property type="protein sequence ID" value="KGB79603.1"/>
    <property type="molecule type" value="Genomic_DNA"/>
</dbReference>
<dbReference type="Gene3D" id="3.40.50.150">
    <property type="entry name" value="Vaccinia Virus protein VP39"/>
    <property type="match status" value="1"/>
</dbReference>
<dbReference type="STRING" id="294750.A0A095ES46"/>
<evidence type="ECO:0000256" key="1">
    <source>
        <dbReference type="ARBA" id="ARBA00004173"/>
    </source>
</evidence>
<feature type="region of interest" description="Disordered" evidence="8">
    <location>
        <begin position="329"/>
        <end position="355"/>
    </location>
</feature>